<dbReference type="Proteomes" id="UP000191500">
    <property type="component" value="Unassembled WGS sequence"/>
</dbReference>
<dbReference type="InterPro" id="IPR036259">
    <property type="entry name" value="MFS_trans_sf"/>
</dbReference>
<feature type="transmembrane region" description="Helical" evidence="7">
    <location>
        <begin position="434"/>
        <end position="455"/>
    </location>
</feature>
<accession>A0A1V6UUL5</accession>
<evidence type="ECO:0000256" key="2">
    <source>
        <dbReference type="ARBA" id="ARBA00022448"/>
    </source>
</evidence>
<dbReference type="EMBL" id="MDDG01000004">
    <property type="protein sequence ID" value="OQE41929.1"/>
    <property type="molecule type" value="Genomic_DNA"/>
</dbReference>
<dbReference type="Gene3D" id="1.20.1250.20">
    <property type="entry name" value="MFS general substrate transporter like domains"/>
    <property type="match status" value="1"/>
</dbReference>
<dbReference type="InterPro" id="IPR011701">
    <property type="entry name" value="MFS"/>
</dbReference>
<evidence type="ECO:0000259" key="8">
    <source>
        <dbReference type="PROSITE" id="PS50850"/>
    </source>
</evidence>
<dbReference type="InterPro" id="IPR020846">
    <property type="entry name" value="MFS_dom"/>
</dbReference>
<dbReference type="Pfam" id="PF07690">
    <property type="entry name" value="MFS_1"/>
    <property type="match status" value="1"/>
</dbReference>
<keyword evidence="3 7" id="KW-0812">Transmembrane</keyword>
<comment type="subcellular location">
    <subcellularLocation>
        <location evidence="1">Membrane</location>
        <topology evidence="1">Multi-pass membrane protein</topology>
    </subcellularLocation>
</comment>
<dbReference type="CDD" id="cd17325">
    <property type="entry name" value="MFS_MdtG_SLC18_like"/>
    <property type="match status" value="1"/>
</dbReference>
<comment type="caution">
    <text evidence="9">The sequence shown here is derived from an EMBL/GenBank/DDBJ whole genome shotgun (WGS) entry which is preliminary data.</text>
</comment>
<evidence type="ECO:0000256" key="7">
    <source>
        <dbReference type="SAM" id="Phobius"/>
    </source>
</evidence>
<dbReference type="GO" id="GO:0016020">
    <property type="term" value="C:membrane"/>
    <property type="evidence" value="ECO:0007669"/>
    <property type="project" value="UniProtKB-SubCell"/>
</dbReference>
<feature type="transmembrane region" description="Helical" evidence="7">
    <location>
        <begin position="357"/>
        <end position="378"/>
    </location>
</feature>
<evidence type="ECO:0000313" key="9">
    <source>
        <dbReference type="EMBL" id="OQE41929.1"/>
    </source>
</evidence>
<protein>
    <recommendedName>
        <fullName evidence="8">Major facilitator superfamily (MFS) profile domain-containing protein</fullName>
    </recommendedName>
</protein>
<sequence length="471" mass="50490">MVWLQEFRSSESFVVATVSTAIFTDLFIYVMIVPIMPTALIDRIGASEKDVQLWVSILLAVYGGSILLGSPFFGYFADHCKQRQLPFVVGLVALTASTGLFALARSFPVLIVARALQGLSAAAVWIVGLSIIADNVPSERVGEAMGYTTVALSWGSLLGPALGGIMYDKVGFHGAFIVPICLLIADVIMRFAMIETKKSTQVDDSFCNETHSSSASEAESATKSFPYLSPDEQTPLLGSSKSEVKNGQIERKASVTVFSLLRSPRLPLALATIVMISIVISSLDATLPLFVIEKFNWSPSGAGLIFTVPAIASFSTIYIAEHASKIGTRILGAAGFMLVAISWFLMQLVQHNTTNDIVLLAVILAVLGASISTVQMIAMTEVSYAVEEHEIEFPGAFGDKLPIAQAYALFNMGLAGGQLLGPVIAGTIRVHAGWSGLMITLGACCGLMSLPLLLFRQRTIERTEYQTEESA</sequence>
<feature type="region of interest" description="Disordered" evidence="6">
    <location>
        <begin position="206"/>
        <end position="233"/>
    </location>
</feature>
<keyword evidence="10" id="KW-1185">Reference proteome</keyword>
<feature type="compositionally biased region" description="Low complexity" evidence="6">
    <location>
        <begin position="212"/>
        <end position="221"/>
    </location>
</feature>
<keyword evidence="2" id="KW-0813">Transport</keyword>
<dbReference type="AlphaFoldDB" id="A0A1V6UUL5"/>
<dbReference type="PANTHER" id="PTHR23506:SF23">
    <property type="entry name" value="GH10249P"/>
    <property type="match status" value="1"/>
</dbReference>
<evidence type="ECO:0000256" key="6">
    <source>
        <dbReference type="SAM" id="MobiDB-lite"/>
    </source>
</evidence>
<evidence type="ECO:0000256" key="3">
    <source>
        <dbReference type="ARBA" id="ARBA00022692"/>
    </source>
</evidence>
<feature type="transmembrane region" description="Helical" evidence="7">
    <location>
        <begin position="326"/>
        <end position="345"/>
    </location>
</feature>
<dbReference type="PROSITE" id="PS50850">
    <property type="entry name" value="MFS"/>
    <property type="match status" value="1"/>
</dbReference>
<dbReference type="InterPro" id="IPR050930">
    <property type="entry name" value="MFS_Vesicular_Transporter"/>
</dbReference>
<dbReference type="SUPFAM" id="SSF103473">
    <property type="entry name" value="MFS general substrate transporter"/>
    <property type="match status" value="1"/>
</dbReference>
<feature type="transmembrane region" description="Helical" evidence="7">
    <location>
        <begin position="144"/>
        <end position="166"/>
    </location>
</feature>
<keyword evidence="4 7" id="KW-1133">Transmembrane helix</keyword>
<keyword evidence="5 7" id="KW-0472">Membrane</keyword>
<feature type="transmembrane region" description="Helical" evidence="7">
    <location>
        <begin position="53"/>
        <end position="73"/>
    </location>
</feature>
<feature type="transmembrane region" description="Helical" evidence="7">
    <location>
        <begin position="110"/>
        <end position="132"/>
    </location>
</feature>
<feature type="transmembrane region" description="Helical" evidence="7">
    <location>
        <begin position="12"/>
        <end position="33"/>
    </location>
</feature>
<gene>
    <name evidence="9" type="ORF">PENCOP_c004G06521</name>
</gene>
<organism evidence="9 10">
    <name type="scientific">Penicillium coprophilum</name>
    <dbReference type="NCBI Taxonomy" id="36646"/>
    <lineage>
        <taxon>Eukaryota</taxon>
        <taxon>Fungi</taxon>
        <taxon>Dikarya</taxon>
        <taxon>Ascomycota</taxon>
        <taxon>Pezizomycotina</taxon>
        <taxon>Eurotiomycetes</taxon>
        <taxon>Eurotiomycetidae</taxon>
        <taxon>Eurotiales</taxon>
        <taxon>Aspergillaceae</taxon>
        <taxon>Penicillium</taxon>
    </lineage>
</organism>
<evidence type="ECO:0000313" key="10">
    <source>
        <dbReference type="Proteomes" id="UP000191500"/>
    </source>
</evidence>
<feature type="transmembrane region" description="Helical" evidence="7">
    <location>
        <begin position="297"/>
        <end position="319"/>
    </location>
</feature>
<proteinExistence type="predicted"/>
<feature type="transmembrane region" description="Helical" evidence="7">
    <location>
        <begin position="172"/>
        <end position="192"/>
    </location>
</feature>
<feature type="transmembrane region" description="Helical" evidence="7">
    <location>
        <begin position="85"/>
        <end position="104"/>
    </location>
</feature>
<feature type="transmembrane region" description="Helical" evidence="7">
    <location>
        <begin position="268"/>
        <end position="291"/>
    </location>
</feature>
<evidence type="ECO:0000256" key="4">
    <source>
        <dbReference type="ARBA" id="ARBA00022989"/>
    </source>
</evidence>
<name>A0A1V6UUL5_9EURO</name>
<evidence type="ECO:0000256" key="5">
    <source>
        <dbReference type="ARBA" id="ARBA00023136"/>
    </source>
</evidence>
<dbReference type="GO" id="GO:0022857">
    <property type="term" value="F:transmembrane transporter activity"/>
    <property type="evidence" value="ECO:0007669"/>
    <property type="project" value="InterPro"/>
</dbReference>
<feature type="transmembrane region" description="Helical" evidence="7">
    <location>
        <begin position="407"/>
        <end position="428"/>
    </location>
</feature>
<evidence type="ECO:0000256" key="1">
    <source>
        <dbReference type="ARBA" id="ARBA00004141"/>
    </source>
</evidence>
<dbReference type="PANTHER" id="PTHR23506">
    <property type="entry name" value="GH10249P"/>
    <property type="match status" value="1"/>
</dbReference>
<reference evidence="10" key="1">
    <citation type="journal article" date="2017" name="Nat. Microbiol.">
        <title>Global analysis of biosynthetic gene clusters reveals vast potential of secondary metabolite production in Penicillium species.</title>
        <authorList>
            <person name="Nielsen J.C."/>
            <person name="Grijseels S."/>
            <person name="Prigent S."/>
            <person name="Ji B."/>
            <person name="Dainat J."/>
            <person name="Nielsen K.F."/>
            <person name="Frisvad J.C."/>
            <person name="Workman M."/>
            <person name="Nielsen J."/>
        </authorList>
    </citation>
    <scope>NUCLEOTIDE SEQUENCE [LARGE SCALE GENOMIC DNA]</scope>
    <source>
        <strain evidence="10">IBT 31321</strain>
    </source>
</reference>
<dbReference type="STRING" id="36646.A0A1V6UUL5"/>
<feature type="domain" description="Major facilitator superfamily (MFS) profile" evidence="8">
    <location>
        <begin position="14"/>
        <end position="460"/>
    </location>
</feature>